<comment type="caution">
    <text evidence="1">The sequence shown here is derived from an EMBL/GenBank/DDBJ whole genome shotgun (WGS) entry which is preliminary data.</text>
</comment>
<evidence type="ECO:0000313" key="2">
    <source>
        <dbReference type="Proteomes" id="UP000195152"/>
    </source>
</evidence>
<dbReference type="EMBL" id="NFCF01000063">
    <property type="protein sequence ID" value="OTW50948.1"/>
    <property type="molecule type" value="Genomic_DNA"/>
</dbReference>
<dbReference type="Proteomes" id="UP000195152">
    <property type="component" value="Unassembled WGS sequence"/>
</dbReference>
<dbReference type="AlphaFoldDB" id="A0A242WAS9"/>
<sequence length="215" mass="24926">MSEILLRREDNPRIYNVVDKFSRKLGIKDIVVYEKNSKPFSNQYTGLTKRKGLVLPSVLIRDAQLHPHVLKFFVGHELIHFYHKEYGSKQAYNSFIAKLCTLFMIEGPMQKDNAKVLLQEMRANIEGAVIAELSNSEIIDAQILAQNKNNDPLIPASYKVGYPDRNMISNFCTKYKKFDESVSRIILDDFCDKMHISKKEQFINKIVDDFFINTL</sequence>
<proteinExistence type="predicted"/>
<name>A0A242WAS9_BACTU</name>
<reference evidence="1 2" key="1">
    <citation type="submission" date="2016-10" db="EMBL/GenBank/DDBJ databases">
        <title>Comparative genomics of Bacillus thuringiensis reveals a path to pathogens against multiple invertebrate hosts.</title>
        <authorList>
            <person name="Zheng J."/>
            <person name="Gao Q."/>
            <person name="Liu H."/>
            <person name="Peng D."/>
            <person name="Ruan L."/>
            <person name="Sun M."/>
        </authorList>
    </citation>
    <scope>NUCLEOTIDE SEQUENCE [LARGE SCALE GENOMIC DNA]</scope>
    <source>
        <strain evidence="1">BGSC 4AC1</strain>
    </source>
</reference>
<accession>A0A242WAS9</accession>
<dbReference type="RefSeq" id="WP_001289820.1">
    <property type="nucleotide sequence ID" value="NZ_NFCF01000063.1"/>
</dbReference>
<gene>
    <name evidence="1" type="ORF">BK699_10440</name>
</gene>
<evidence type="ECO:0000313" key="1">
    <source>
        <dbReference type="EMBL" id="OTW50948.1"/>
    </source>
</evidence>
<organism evidence="1 2">
    <name type="scientific">Bacillus thuringiensis serovar mexicanensis</name>
    <dbReference type="NCBI Taxonomy" id="180868"/>
    <lineage>
        <taxon>Bacteria</taxon>
        <taxon>Bacillati</taxon>
        <taxon>Bacillota</taxon>
        <taxon>Bacilli</taxon>
        <taxon>Bacillales</taxon>
        <taxon>Bacillaceae</taxon>
        <taxon>Bacillus</taxon>
        <taxon>Bacillus cereus group</taxon>
    </lineage>
</organism>
<protein>
    <submittedName>
        <fullName evidence="1">Uncharacterized protein</fullName>
    </submittedName>
</protein>